<feature type="region of interest" description="Disordered" evidence="1">
    <location>
        <begin position="70"/>
        <end position="97"/>
    </location>
</feature>
<dbReference type="Gene3D" id="3.30.40.10">
    <property type="entry name" value="Zinc/RING finger domain, C3HC4 (zinc finger)"/>
    <property type="match status" value="1"/>
</dbReference>
<dbReference type="Pfam" id="PF14555">
    <property type="entry name" value="UBA_4"/>
    <property type="match status" value="1"/>
</dbReference>
<dbReference type="PANTHER" id="PTHR46573:SF1">
    <property type="entry name" value="WD REPEAT, SAM AND U-BOX DOMAIN-CONTAINING PROTEIN 1"/>
    <property type="match status" value="1"/>
</dbReference>
<dbReference type="EMBL" id="JALLBG020000194">
    <property type="protein sequence ID" value="KAL3760073.1"/>
    <property type="molecule type" value="Genomic_DNA"/>
</dbReference>
<evidence type="ECO:0000313" key="4">
    <source>
        <dbReference type="Proteomes" id="UP001530293"/>
    </source>
</evidence>
<sequence length="854" mass="95220">MSTSNDDDAAIANSDNTDTDNNIDVEQLISQFLSFTGTTDNGVALQYLQMSDNILENAVNLFWAADTTTTTTTTNTSTTSPTINNDDYDNGEAGEGEEHVDRVDNVVVENGEPTQEEVVVEEIQSTTIIINDEGDSNSSTGDDDDNRIPSSNNSEEQEGSEHFSEPDYDYLLANEDEIDVDLVDEKVDEMQIDGDDDNSSEGIVDSSPDYDYLGLESVYEENEEEEENESEHLQEVATRTTTLIHDAVSETPMPANDDLNGIYPTKGHKVDLQPVMVNDEDEDDDEDDEDSGEEYILGTMMVRVLQARHVKSNPYNEGGGLIANLLSNHRRNRQQRTTPSPASAGGYGTPNTIYSGNNQQIYATLSYRNQSQLTSMAMEHNSNGDYYWSRSDQSYFDVMCPAFPLKMNQMIHPKSPSSKAKQTSSSSASASAATYPQKNASRAKSNNYQHHPLLELSLYSKKNNSQGTHNKQGKWNPYQKEGDASPETNDDYLVGKCYINVLRILCGRTPYFDEWCTIHSDDDNTNSNRNKNRDAPETMAGRVRIVIEYEPTDPPPRPGDMCVFANVYPIVEEFYPIPPFSMIRTNTHRWSSSSSNKAVVCRPKTFCVEEVVGDHVVLSYQTPIENWKCTFEVHRYLLLCVERHQAAVEKYREQVLDLCDNLVQSPVVDVLTKTVSTLPDEGLVHVAEELVVGSLGLLGRWWENGVDGMIEDVVDGINLDGRHSQFFDDEEEADEDVVADNAVQVAVQNPLALQKNAINLPEKVWNDDRKALPGMPCCPITGVPMIEPVVAADGHTYERNAIARWLQTSSRSPLTGEIFAHRELVPNYLLLSSLGNERGKEKDEKANPALLDVL</sequence>
<feature type="region of interest" description="Disordered" evidence="1">
    <location>
        <begin position="463"/>
        <end position="486"/>
    </location>
</feature>
<dbReference type="InterPro" id="IPR013083">
    <property type="entry name" value="Znf_RING/FYVE/PHD"/>
</dbReference>
<protein>
    <recommendedName>
        <fullName evidence="2">U-box domain-containing protein</fullName>
    </recommendedName>
</protein>
<comment type="caution">
    <text evidence="3">The sequence shown here is derived from an EMBL/GenBank/DDBJ whole genome shotgun (WGS) entry which is preliminary data.</text>
</comment>
<organism evidence="3 4">
    <name type="scientific">Discostella pseudostelligera</name>
    <dbReference type="NCBI Taxonomy" id="259834"/>
    <lineage>
        <taxon>Eukaryota</taxon>
        <taxon>Sar</taxon>
        <taxon>Stramenopiles</taxon>
        <taxon>Ochrophyta</taxon>
        <taxon>Bacillariophyta</taxon>
        <taxon>Coscinodiscophyceae</taxon>
        <taxon>Thalassiosirophycidae</taxon>
        <taxon>Stephanodiscales</taxon>
        <taxon>Stephanodiscaceae</taxon>
        <taxon>Discostella</taxon>
    </lineage>
</organism>
<keyword evidence="4" id="KW-1185">Reference proteome</keyword>
<evidence type="ECO:0000259" key="2">
    <source>
        <dbReference type="PROSITE" id="PS51698"/>
    </source>
</evidence>
<accession>A0ABD3MAX8</accession>
<feature type="compositionally biased region" description="Polar residues" evidence="1">
    <location>
        <begin position="436"/>
        <end position="447"/>
    </location>
</feature>
<feature type="region of interest" description="Disordered" evidence="1">
    <location>
        <begin position="1"/>
        <end position="21"/>
    </location>
</feature>
<dbReference type="Pfam" id="PF04564">
    <property type="entry name" value="U-box"/>
    <property type="match status" value="1"/>
</dbReference>
<dbReference type="PANTHER" id="PTHR46573">
    <property type="entry name" value="WD REPEAT, SAM AND U-BOX DOMAIN-CONTAINING PROTEIN 1"/>
    <property type="match status" value="1"/>
</dbReference>
<evidence type="ECO:0000256" key="1">
    <source>
        <dbReference type="SAM" id="MobiDB-lite"/>
    </source>
</evidence>
<dbReference type="SUPFAM" id="SSF57850">
    <property type="entry name" value="RING/U-box"/>
    <property type="match status" value="1"/>
</dbReference>
<dbReference type="Proteomes" id="UP001530293">
    <property type="component" value="Unassembled WGS sequence"/>
</dbReference>
<feature type="domain" description="U-box" evidence="2">
    <location>
        <begin position="771"/>
        <end position="844"/>
    </location>
</feature>
<dbReference type="Gene3D" id="1.10.8.10">
    <property type="entry name" value="DNA helicase RuvA subunit, C-terminal domain"/>
    <property type="match status" value="1"/>
</dbReference>
<dbReference type="SMART" id="SM00504">
    <property type="entry name" value="Ubox"/>
    <property type="match status" value="1"/>
</dbReference>
<reference evidence="3 4" key="1">
    <citation type="submission" date="2024-10" db="EMBL/GenBank/DDBJ databases">
        <title>Updated reference genomes for cyclostephanoid diatoms.</title>
        <authorList>
            <person name="Roberts W.R."/>
            <person name="Alverson A.J."/>
        </authorList>
    </citation>
    <scope>NUCLEOTIDE SEQUENCE [LARGE SCALE GENOMIC DNA]</scope>
    <source>
        <strain evidence="3 4">AJA232-27</strain>
    </source>
</reference>
<dbReference type="AlphaFoldDB" id="A0ABD3MAX8"/>
<feature type="compositionally biased region" description="Low complexity" evidence="1">
    <location>
        <begin position="70"/>
        <end position="82"/>
    </location>
</feature>
<feature type="region of interest" description="Disordered" evidence="1">
    <location>
        <begin position="191"/>
        <end position="210"/>
    </location>
</feature>
<dbReference type="InterPro" id="IPR003613">
    <property type="entry name" value="Ubox_domain"/>
</dbReference>
<feature type="region of interest" description="Disordered" evidence="1">
    <location>
        <begin position="331"/>
        <end position="352"/>
    </location>
</feature>
<name>A0ABD3MAX8_9STRA</name>
<gene>
    <name evidence="3" type="ORF">ACHAWU_006621</name>
</gene>
<dbReference type="InterPro" id="IPR052085">
    <property type="entry name" value="WD-SAM-U-box"/>
</dbReference>
<dbReference type="PROSITE" id="PS51698">
    <property type="entry name" value="U_BOX"/>
    <property type="match status" value="1"/>
</dbReference>
<feature type="region of interest" description="Disordered" evidence="1">
    <location>
        <begin position="410"/>
        <end position="447"/>
    </location>
</feature>
<evidence type="ECO:0000313" key="3">
    <source>
        <dbReference type="EMBL" id="KAL3760073.1"/>
    </source>
</evidence>
<feature type="region of interest" description="Disordered" evidence="1">
    <location>
        <begin position="127"/>
        <end position="164"/>
    </location>
</feature>
<dbReference type="CDD" id="cd16655">
    <property type="entry name" value="RING-Ubox_WDSUB1-like"/>
    <property type="match status" value="1"/>
</dbReference>
<proteinExistence type="predicted"/>
<feature type="compositionally biased region" description="Acidic residues" evidence="1">
    <location>
        <begin position="86"/>
        <end position="95"/>
    </location>
</feature>
<feature type="compositionally biased region" description="Low complexity" evidence="1">
    <location>
        <begin position="413"/>
        <end position="434"/>
    </location>
</feature>